<dbReference type="PROSITE" id="PS00108">
    <property type="entry name" value="PROTEIN_KINASE_ST"/>
    <property type="match status" value="1"/>
</dbReference>
<dbReference type="Pfam" id="PF00069">
    <property type="entry name" value="Pkinase"/>
    <property type="match status" value="1"/>
</dbReference>
<dbReference type="GO" id="GO:0005524">
    <property type="term" value="F:ATP binding"/>
    <property type="evidence" value="ECO:0007669"/>
    <property type="project" value="InterPro"/>
</dbReference>
<name>A0A914L581_MELIC</name>
<dbReference type="PANTHER" id="PTHR24362">
    <property type="entry name" value="SERINE/THREONINE-PROTEIN KINASE NEK"/>
    <property type="match status" value="1"/>
</dbReference>
<evidence type="ECO:0000259" key="1">
    <source>
        <dbReference type="PROSITE" id="PS50011"/>
    </source>
</evidence>
<dbReference type="GO" id="GO:0004672">
    <property type="term" value="F:protein kinase activity"/>
    <property type="evidence" value="ECO:0007669"/>
    <property type="project" value="InterPro"/>
</dbReference>
<protein>
    <submittedName>
        <fullName evidence="3">Protein kinase domain-containing protein</fullName>
    </submittedName>
</protein>
<dbReference type="InterPro" id="IPR011009">
    <property type="entry name" value="Kinase-like_dom_sf"/>
</dbReference>
<dbReference type="Gene3D" id="1.10.510.10">
    <property type="entry name" value="Transferase(Phosphotransferase) domain 1"/>
    <property type="match status" value="1"/>
</dbReference>
<reference evidence="3" key="1">
    <citation type="submission" date="2022-11" db="UniProtKB">
        <authorList>
            <consortium name="WormBaseParasite"/>
        </authorList>
    </citation>
    <scope>IDENTIFICATION</scope>
</reference>
<dbReference type="InterPro" id="IPR008271">
    <property type="entry name" value="Ser/Thr_kinase_AS"/>
</dbReference>
<accession>A0A914L581</accession>
<dbReference type="PROSITE" id="PS50011">
    <property type="entry name" value="PROTEIN_KINASE_DOM"/>
    <property type="match status" value="1"/>
</dbReference>
<dbReference type="SUPFAM" id="SSF56112">
    <property type="entry name" value="Protein kinase-like (PK-like)"/>
    <property type="match status" value="1"/>
</dbReference>
<keyword evidence="2" id="KW-1185">Reference proteome</keyword>
<evidence type="ECO:0000313" key="2">
    <source>
        <dbReference type="Proteomes" id="UP000887563"/>
    </source>
</evidence>
<dbReference type="AlphaFoldDB" id="A0A914L581"/>
<dbReference type="Proteomes" id="UP000887563">
    <property type="component" value="Unplaced"/>
</dbReference>
<sequence length="228" mass="26619">MLQHFANHGNQFVVNMYGSQKHRRKMFAVLELGGPNLYDYYVNQEIYDSEDKSEIVENIARAAAIALNELHQRAVIHLDIKAENFVIALQEDQRTLTVDPFSFKLIDFNTSVLGTDHVKANTASITKVIKAPEIRKNKKNYVNQKVDVWAFGIMIYGLFYNKLYAFNELNDKARNDRDRYSRLDSELTYYRSNPANTRLDNIIKRCIQEDANQRPHMYDILNYLNGEE</sequence>
<dbReference type="PANTHER" id="PTHR24362:SF309">
    <property type="entry name" value="PROTEIN KINASE DOMAIN-CONTAINING PROTEIN"/>
    <property type="match status" value="1"/>
</dbReference>
<organism evidence="2 3">
    <name type="scientific">Meloidogyne incognita</name>
    <name type="common">Southern root-knot nematode worm</name>
    <name type="synonym">Oxyuris incognita</name>
    <dbReference type="NCBI Taxonomy" id="6306"/>
    <lineage>
        <taxon>Eukaryota</taxon>
        <taxon>Metazoa</taxon>
        <taxon>Ecdysozoa</taxon>
        <taxon>Nematoda</taxon>
        <taxon>Chromadorea</taxon>
        <taxon>Rhabditida</taxon>
        <taxon>Tylenchina</taxon>
        <taxon>Tylenchomorpha</taxon>
        <taxon>Tylenchoidea</taxon>
        <taxon>Meloidogynidae</taxon>
        <taxon>Meloidogyninae</taxon>
        <taxon>Meloidogyne</taxon>
        <taxon>Meloidogyne incognita group</taxon>
    </lineage>
</organism>
<dbReference type="InterPro" id="IPR000719">
    <property type="entry name" value="Prot_kinase_dom"/>
</dbReference>
<dbReference type="SMART" id="SM00220">
    <property type="entry name" value="S_TKc"/>
    <property type="match status" value="1"/>
</dbReference>
<dbReference type="WBParaSite" id="Minc3s00281g09306">
    <property type="protein sequence ID" value="Minc3s00281g09306"/>
    <property type="gene ID" value="Minc3s00281g09306"/>
</dbReference>
<feature type="domain" description="Protein kinase" evidence="1">
    <location>
        <begin position="1"/>
        <end position="228"/>
    </location>
</feature>
<proteinExistence type="predicted"/>
<evidence type="ECO:0000313" key="3">
    <source>
        <dbReference type="WBParaSite" id="Minc3s00281g09306"/>
    </source>
</evidence>